<dbReference type="InterPro" id="IPR036034">
    <property type="entry name" value="PDZ_sf"/>
</dbReference>
<dbReference type="PROSITE" id="PS50106">
    <property type="entry name" value="PDZ"/>
    <property type="match status" value="1"/>
</dbReference>
<evidence type="ECO:0000259" key="2">
    <source>
        <dbReference type="PROSITE" id="PS50106"/>
    </source>
</evidence>
<dbReference type="GeneID" id="106468632"/>
<evidence type="ECO:0000313" key="4">
    <source>
        <dbReference type="RefSeq" id="XP_022252686.1"/>
    </source>
</evidence>
<evidence type="ECO:0000256" key="1">
    <source>
        <dbReference type="SAM" id="MobiDB-lite"/>
    </source>
</evidence>
<accession>A0ABM1T9Y0</accession>
<dbReference type="RefSeq" id="XP_022252686.1">
    <property type="nucleotide sequence ID" value="XM_022396978.1"/>
</dbReference>
<reference evidence="4" key="1">
    <citation type="submission" date="2025-08" db="UniProtKB">
        <authorList>
            <consortium name="RefSeq"/>
        </authorList>
    </citation>
    <scope>IDENTIFICATION</scope>
    <source>
        <tissue evidence="4">Muscle</tissue>
    </source>
</reference>
<dbReference type="InterPro" id="IPR001478">
    <property type="entry name" value="PDZ"/>
</dbReference>
<dbReference type="Proteomes" id="UP000694941">
    <property type="component" value="Unplaced"/>
</dbReference>
<name>A0ABM1T9Y0_LIMPO</name>
<feature type="region of interest" description="Disordered" evidence="1">
    <location>
        <begin position="190"/>
        <end position="218"/>
    </location>
</feature>
<protein>
    <submittedName>
        <fullName evidence="4">E3 ubiquitin-protein ligase PDZRN3-like isoform X2</fullName>
    </submittedName>
</protein>
<dbReference type="SUPFAM" id="SSF50156">
    <property type="entry name" value="PDZ domain-like"/>
    <property type="match status" value="1"/>
</dbReference>
<gene>
    <name evidence="4" type="primary">LOC106468632</name>
</gene>
<sequence>MSNASHEEAVDAFCKAQEPIIVEVLRPDSVKPNIASNNSSRTLDNMAQCDRTTQTEWTGGWQVTPIEHCSPAPSRLQCRTSSHNVALLNDDVCDTYFRRLQYDNGRNEQSMSCEVEYKEVTIRRMVSKENLGLCFSSGFSEEAHTSVFITQIEEGSLAEKDGRLREGDQVLQVHYDEGTDTWAVECRHEKDSGVGRTDESTKYDESSETETKENEYPGANFEKRFQRKQTSSENSCYLNNDGEVSEDKVYGYREIIPVQCVGTSTTSLVDCSYSYNCDGDLENLNHALENVQLHDVDLKHVERMCSDPSISSHDRGIKSSDSRKRSIGRFRRLWGKTKSVERWIRNTADLRKQAVEHLEEKGERSSAYDTGTSSGTVRVAFGSMDFQGSLLAPKMEDKETQHRTSDVSSVVSCDSCRNCCQSSAQESGSEWVTSRCSPGFIAIASRWPFPHPQNLQNYVSIYPCTTMYTNKQNLQHTIWLQQQLFRQALAQKHYQQRCSKQNILWAPLSPMSSRPLHSCPNKSNALSSAIGDEDVKMEWKVKRRSDGSRYIAKRPLRNKFLKERALKINEERCGLTTDDDAMSDLKVGRYWPKEERKRHLERARDRKRRELEMRRTMAIVKEEREDSLLTCEKRETEGIEMKNGRKKNKGVLEERRPSASTVAHAFKGQGLLSVTTI</sequence>
<dbReference type="PANTHER" id="PTHR15545">
    <property type="entry name" value="PDZ DOMAIN CONTAINING RING FINGER PROTEIN 3, 4"/>
    <property type="match status" value="1"/>
</dbReference>
<evidence type="ECO:0000313" key="3">
    <source>
        <dbReference type="Proteomes" id="UP000694941"/>
    </source>
</evidence>
<dbReference type="InterPro" id="IPR051971">
    <property type="entry name" value="E3_ubiquitin-PDZ_ligase"/>
</dbReference>
<dbReference type="PANTHER" id="PTHR15545:SF8">
    <property type="entry name" value="SLO-INTERACTING PROTEIN 1"/>
    <property type="match status" value="1"/>
</dbReference>
<keyword evidence="3" id="KW-1185">Reference proteome</keyword>
<organism evidence="3 4">
    <name type="scientific">Limulus polyphemus</name>
    <name type="common">Atlantic horseshoe crab</name>
    <dbReference type="NCBI Taxonomy" id="6850"/>
    <lineage>
        <taxon>Eukaryota</taxon>
        <taxon>Metazoa</taxon>
        <taxon>Ecdysozoa</taxon>
        <taxon>Arthropoda</taxon>
        <taxon>Chelicerata</taxon>
        <taxon>Merostomata</taxon>
        <taxon>Xiphosura</taxon>
        <taxon>Limulidae</taxon>
        <taxon>Limulus</taxon>
    </lineage>
</organism>
<dbReference type="Gene3D" id="2.30.42.10">
    <property type="match status" value="1"/>
</dbReference>
<dbReference type="Pfam" id="PF00595">
    <property type="entry name" value="PDZ"/>
    <property type="match status" value="1"/>
</dbReference>
<feature type="domain" description="PDZ" evidence="2">
    <location>
        <begin position="119"/>
        <end position="174"/>
    </location>
</feature>
<proteinExistence type="predicted"/>
<feature type="compositionally biased region" description="Basic and acidic residues" evidence="1">
    <location>
        <begin position="190"/>
        <end position="215"/>
    </location>
</feature>